<proteinExistence type="predicted"/>
<feature type="signal peptide" evidence="4">
    <location>
        <begin position="1"/>
        <end position="19"/>
    </location>
</feature>
<feature type="compositionally biased region" description="Polar residues" evidence="3">
    <location>
        <begin position="336"/>
        <end position="356"/>
    </location>
</feature>
<protein>
    <submittedName>
        <fullName evidence="7">TIL domain-containing protein</fullName>
    </submittedName>
</protein>
<feature type="region of interest" description="Disordered" evidence="3">
    <location>
        <begin position="318"/>
        <end position="356"/>
    </location>
</feature>
<dbReference type="OrthoDB" id="6236007at2759"/>
<evidence type="ECO:0000256" key="3">
    <source>
        <dbReference type="SAM" id="MobiDB-lite"/>
    </source>
</evidence>
<dbReference type="WBParaSite" id="HPLM_0000095301-mRNA-1">
    <property type="protein sequence ID" value="HPLM_0000095301-mRNA-1"/>
    <property type="gene ID" value="HPLM_0000095301"/>
</dbReference>
<feature type="region of interest" description="Disordered" evidence="3">
    <location>
        <begin position="181"/>
        <end position="200"/>
    </location>
</feature>
<keyword evidence="6" id="KW-1185">Reference proteome</keyword>
<sequence>MLSFDVLLTLNHFSLVIDAQVLCRRNERYAECGRCEATCTNPNMGCRRGCLPSRCECVAALNYVRDRHGACIKITDCHVPTMLITFESGRGFRKIFGKLYNVEDDSGANSKAKMKDSWNEANQHSHDVADVHSYPPEHPQKVAIRYYSPRYSEEETGIHSYPPELRFRDSPTDVYAYRDPSHRAGIHSYPPTTSSEKTEDIHEYPPDDVEQTDYDYLPLPFVNDYGNIASHMSGTFYHHQATKGNRIRARERERYDKYDPFSPRRFEKAKMRSKLKESSILKQVPPEVRMSLRNIGGTSSLRELANAKVLFDFDQSEGELERRKDVEASPNPGHPSPSTRMTGLLSGTTPVRSTNIENPKEKEPIIKGVPSKASWQHNSFAHSLPAETATALPWTNTIGEMARKPLPRSPGQSKLLLQCHGALIPANWRQRPKEQLRAFLVGVIPLSNPCQHELLPRYPCRHNLLSRNLVALLLV</sequence>
<keyword evidence="2" id="KW-1015">Disulfide bond</keyword>
<reference evidence="7" key="1">
    <citation type="submission" date="2017-02" db="UniProtKB">
        <authorList>
            <consortium name="WormBaseParasite"/>
        </authorList>
    </citation>
    <scope>IDENTIFICATION</scope>
</reference>
<dbReference type="PANTHER" id="PTHR23259:SF70">
    <property type="entry name" value="ACCESSORY GLAND PROTEIN ACP62F-RELATED"/>
    <property type="match status" value="1"/>
</dbReference>
<dbReference type="AlphaFoldDB" id="A0A0N4VUI6"/>
<dbReference type="InterPro" id="IPR051368">
    <property type="entry name" value="SerProtInhib-TIL_Domain"/>
</dbReference>
<dbReference type="EMBL" id="UZAF01001028">
    <property type="protein sequence ID" value="VDO07198.1"/>
    <property type="molecule type" value="Genomic_DNA"/>
</dbReference>
<keyword evidence="4" id="KW-0732">Signal</keyword>
<keyword evidence="1" id="KW-0646">Protease inhibitor</keyword>
<dbReference type="Gene3D" id="2.10.25.10">
    <property type="entry name" value="Laminin"/>
    <property type="match status" value="1"/>
</dbReference>
<gene>
    <name evidence="5" type="ORF">HPLM_LOCUS955</name>
</gene>
<feature type="chain" id="PRO_5043123232" evidence="4">
    <location>
        <begin position="20"/>
        <end position="475"/>
    </location>
</feature>
<dbReference type="InterPro" id="IPR036084">
    <property type="entry name" value="Ser_inhib-like_sf"/>
</dbReference>
<evidence type="ECO:0000256" key="1">
    <source>
        <dbReference type="ARBA" id="ARBA00022900"/>
    </source>
</evidence>
<dbReference type="PANTHER" id="PTHR23259">
    <property type="entry name" value="RIDDLE"/>
    <property type="match status" value="1"/>
</dbReference>
<accession>A0A0N4VUI6</accession>
<organism evidence="7">
    <name type="scientific">Haemonchus placei</name>
    <name type="common">Barber's pole worm</name>
    <dbReference type="NCBI Taxonomy" id="6290"/>
    <lineage>
        <taxon>Eukaryota</taxon>
        <taxon>Metazoa</taxon>
        <taxon>Ecdysozoa</taxon>
        <taxon>Nematoda</taxon>
        <taxon>Chromadorea</taxon>
        <taxon>Rhabditida</taxon>
        <taxon>Rhabditina</taxon>
        <taxon>Rhabditomorpha</taxon>
        <taxon>Strongyloidea</taxon>
        <taxon>Trichostrongylidae</taxon>
        <taxon>Haemonchus</taxon>
    </lineage>
</organism>
<dbReference type="CDD" id="cd19941">
    <property type="entry name" value="TIL"/>
    <property type="match status" value="1"/>
</dbReference>
<keyword evidence="1" id="KW-0722">Serine protease inhibitor</keyword>
<dbReference type="GO" id="GO:0004867">
    <property type="term" value="F:serine-type endopeptidase inhibitor activity"/>
    <property type="evidence" value="ECO:0007669"/>
    <property type="project" value="UniProtKB-KW"/>
</dbReference>
<evidence type="ECO:0000313" key="7">
    <source>
        <dbReference type="WBParaSite" id="HPLM_0000095301-mRNA-1"/>
    </source>
</evidence>
<dbReference type="Proteomes" id="UP000268014">
    <property type="component" value="Unassembled WGS sequence"/>
</dbReference>
<evidence type="ECO:0000313" key="6">
    <source>
        <dbReference type="Proteomes" id="UP000268014"/>
    </source>
</evidence>
<reference evidence="5 6" key="2">
    <citation type="submission" date="2018-11" db="EMBL/GenBank/DDBJ databases">
        <authorList>
            <consortium name="Pathogen Informatics"/>
        </authorList>
    </citation>
    <scope>NUCLEOTIDE SEQUENCE [LARGE SCALE GENOMIC DNA]</scope>
    <source>
        <strain evidence="5 6">MHpl1</strain>
    </source>
</reference>
<dbReference type="SUPFAM" id="SSF57567">
    <property type="entry name" value="Serine protease inhibitors"/>
    <property type="match status" value="1"/>
</dbReference>
<name>A0A0N4VUI6_HAEPC</name>
<evidence type="ECO:0000256" key="2">
    <source>
        <dbReference type="ARBA" id="ARBA00023157"/>
    </source>
</evidence>
<evidence type="ECO:0000313" key="5">
    <source>
        <dbReference type="EMBL" id="VDO07198.1"/>
    </source>
</evidence>
<evidence type="ECO:0000256" key="4">
    <source>
        <dbReference type="SAM" id="SignalP"/>
    </source>
</evidence>